<keyword evidence="7" id="KW-1278">Translocase</keyword>
<dbReference type="PANTHER" id="PTHR11058:SF22">
    <property type="entry name" value="NADH-QUINONE OXIDOREDUCTASE SUBUNIT A"/>
    <property type="match status" value="1"/>
</dbReference>
<dbReference type="AlphaFoldDB" id="A0A6J6TWV5"/>
<evidence type="ECO:0000256" key="9">
    <source>
        <dbReference type="ARBA" id="ARBA00023027"/>
    </source>
</evidence>
<protein>
    <submittedName>
        <fullName evidence="14">Unannotated protein</fullName>
    </submittedName>
</protein>
<sequence length="162" mass="18141">MAQYLPLIALLLLTAGFGAISLLTSKILMPARPTAAKVMAYECGIVDVEEPPERFPVRFYLIAMIFIVFDIEIIFFYPFTMVYRELGGYGLAAILIFSAAVFESFLYLISNGALDWGPVRHLRRSDLLLSSDRTTETTIRRVGQDGRESDQQHSGDAIREVA</sequence>
<name>A0A6J6TWV5_9ZZZZ</name>
<evidence type="ECO:0000256" key="5">
    <source>
        <dbReference type="ARBA" id="ARBA00022692"/>
    </source>
</evidence>
<keyword evidence="10 12" id="KW-0472">Membrane</keyword>
<evidence type="ECO:0000256" key="3">
    <source>
        <dbReference type="ARBA" id="ARBA00022448"/>
    </source>
</evidence>
<keyword evidence="5 12" id="KW-0812">Transmembrane</keyword>
<evidence type="ECO:0000313" key="13">
    <source>
        <dbReference type="EMBL" id="CAB4554733.1"/>
    </source>
</evidence>
<evidence type="ECO:0000256" key="8">
    <source>
        <dbReference type="ARBA" id="ARBA00022989"/>
    </source>
</evidence>
<dbReference type="EMBL" id="CAEZSF010000249">
    <property type="protein sequence ID" value="CAB4554733.1"/>
    <property type="molecule type" value="Genomic_DNA"/>
</dbReference>
<dbReference type="EMBL" id="CAFBMG010000016">
    <property type="protein sequence ID" value="CAB4892297.1"/>
    <property type="molecule type" value="Genomic_DNA"/>
</dbReference>
<organism evidence="14">
    <name type="scientific">freshwater metagenome</name>
    <dbReference type="NCBI Taxonomy" id="449393"/>
    <lineage>
        <taxon>unclassified sequences</taxon>
        <taxon>metagenomes</taxon>
        <taxon>ecological metagenomes</taxon>
    </lineage>
</organism>
<evidence type="ECO:0000256" key="4">
    <source>
        <dbReference type="ARBA" id="ARBA00022475"/>
    </source>
</evidence>
<evidence type="ECO:0000313" key="14">
    <source>
        <dbReference type="EMBL" id="CAB4750863.1"/>
    </source>
</evidence>
<keyword evidence="8 12" id="KW-1133">Transmembrane helix</keyword>
<dbReference type="EMBL" id="CAEZYU010000083">
    <property type="protein sequence ID" value="CAB4750863.1"/>
    <property type="molecule type" value="Genomic_DNA"/>
</dbReference>
<keyword evidence="9" id="KW-0520">NAD</keyword>
<comment type="subcellular location">
    <subcellularLocation>
        <location evidence="1">Membrane</location>
    </subcellularLocation>
</comment>
<dbReference type="InterPro" id="IPR038430">
    <property type="entry name" value="NDAH_ubi_oxred_su3_sf"/>
</dbReference>
<dbReference type="Gene3D" id="1.20.58.1610">
    <property type="entry name" value="NADH:ubiquinone/plastoquinone oxidoreductase, chain 3"/>
    <property type="match status" value="1"/>
</dbReference>
<dbReference type="Pfam" id="PF00507">
    <property type="entry name" value="Oxidored_q4"/>
    <property type="match status" value="1"/>
</dbReference>
<dbReference type="GO" id="GO:0048038">
    <property type="term" value="F:quinone binding"/>
    <property type="evidence" value="ECO:0007669"/>
    <property type="project" value="UniProtKB-KW"/>
</dbReference>
<dbReference type="PANTHER" id="PTHR11058">
    <property type="entry name" value="NADH-UBIQUINONE OXIDOREDUCTASE CHAIN 3"/>
    <property type="match status" value="1"/>
</dbReference>
<dbReference type="GO" id="GO:0008137">
    <property type="term" value="F:NADH dehydrogenase (ubiquinone) activity"/>
    <property type="evidence" value="ECO:0007669"/>
    <property type="project" value="InterPro"/>
</dbReference>
<feature type="region of interest" description="Disordered" evidence="11">
    <location>
        <begin position="142"/>
        <end position="162"/>
    </location>
</feature>
<accession>A0A6J6TWV5</accession>
<feature type="transmembrane region" description="Helical" evidence="12">
    <location>
        <begin position="86"/>
        <end position="109"/>
    </location>
</feature>
<evidence type="ECO:0000256" key="11">
    <source>
        <dbReference type="SAM" id="MobiDB-lite"/>
    </source>
</evidence>
<keyword evidence="6" id="KW-0874">Quinone</keyword>
<evidence type="ECO:0000313" key="15">
    <source>
        <dbReference type="EMBL" id="CAB4892297.1"/>
    </source>
</evidence>
<evidence type="ECO:0000256" key="2">
    <source>
        <dbReference type="ARBA" id="ARBA00008472"/>
    </source>
</evidence>
<dbReference type="InterPro" id="IPR000440">
    <property type="entry name" value="NADH_UbQ/plastoQ_OxRdtase_su3"/>
</dbReference>
<gene>
    <name evidence="13" type="ORF">UFOPK1358_01842</name>
    <name evidence="14" type="ORF">UFOPK2766_01649</name>
    <name evidence="15" type="ORF">UFOPK3519_00358</name>
</gene>
<evidence type="ECO:0000256" key="12">
    <source>
        <dbReference type="SAM" id="Phobius"/>
    </source>
</evidence>
<keyword evidence="4" id="KW-1003">Cell membrane</keyword>
<evidence type="ECO:0000256" key="7">
    <source>
        <dbReference type="ARBA" id="ARBA00022967"/>
    </source>
</evidence>
<keyword evidence="3" id="KW-0813">Transport</keyword>
<comment type="similarity">
    <text evidence="2">Belongs to the complex I subunit 3 family.</text>
</comment>
<evidence type="ECO:0000256" key="6">
    <source>
        <dbReference type="ARBA" id="ARBA00022719"/>
    </source>
</evidence>
<proteinExistence type="inferred from homology"/>
<evidence type="ECO:0000256" key="1">
    <source>
        <dbReference type="ARBA" id="ARBA00004370"/>
    </source>
</evidence>
<dbReference type="GO" id="GO:0030964">
    <property type="term" value="C:NADH dehydrogenase complex"/>
    <property type="evidence" value="ECO:0007669"/>
    <property type="project" value="TreeGrafter"/>
</dbReference>
<feature type="transmembrane region" description="Helical" evidence="12">
    <location>
        <begin position="59"/>
        <end position="79"/>
    </location>
</feature>
<reference evidence="14" key="1">
    <citation type="submission" date="2020-05" db="EMBL/GenBank/DDBJ databases">
        <authorList>
            <person name="Chiriac C."/>
            <person name="Salcher M."/>
            <person name="Ghai R."/>
            <person name="Kavagutti S V."/>
        </authorList>
    </citation>
    <scope>NUCLEOTIDE SEQUENCE</scope>
</reference>
<evidence type="ECO:0000256" key="10">
    <source>
        <dbReference type="ARBA" id="ARBA00023136"/>
    </source>
</evidence>